<dbReference type="EMBL" id="CAUJNA010002446">
    <property type="protein sequence ID" value="CAJ1392937.1"/>
    <property type="molecule type" value="Genomic_DNA"/>
</dbReference>
<accession>A0AA36N3D9</accession>
<name>A0AA36N3D9_9DINO</name>
<protein>
    <submittedName>
        <fullName evidence="1">Uncharacterized protein</fullName>
    </submittedName>
</protein>
<proteinExistence type="predicted"/>
<evidence type="ECO:0000313" key="2">
    <source>
        <dbReference type="Proteomes" id="UP001178507"/>
    </source>
</evidence>
<comment type="caution">
    <text evidence="1">The sequence shown here is derived from an EMBL/GenBank/DDBJ whole genome shotgun (WGS) entry which is preliminary data.</text>
</comment>
<organism evidence="1 2">
    <name type="scientific">Effrenium voratum</name>
    <dbReference type="NCBI Taxonomy" id="2562239"/>
    <lineage>
        <taxon>Eukaryota</taxon>
        <taxon>Sar</taxon>
        <taxon>Alveolata</taxon>
        <taxon>Dinophyceae</taxon>
        <taxon>Suessiales</taxon>
        <taxon>Symbiodiniaceae</taxon>
        <taxon>Effrenium</taxon>
    </lineage>
</organism>
<dbReference type="AlphaFoldDB" id="A0AA36N3D9"/>
<dbReference type="Proteomes" id="UP001178507">
    <property type="component" value="Unassembled WGS sequence"/>
</dbReference>
<gene>
    <name evidence="1" type="ORF">EVOR1521_LOCUS17898</name>
</gene>
<keyword evidence="2" id="KW-1185">Reference proteome</keyword>
<evidence type="ECO:0000313" key="1">
    <source>
        <dbReference type="EMBL" id="CAJ1392937.1"/>
    </source>
</evidence>
<reference evidence="1" key="1">
    <citation type="submission" date="2023-08" db="EMBL/GenBank/DDBJ databases">
        <authorList>
            <person name="Chen Y."/>
            <person name="Shah S."/>
            <person name="Dougan E. K."/>
            <person name="Thang M."/>
            <person name="Chan C."/>
        </authorList>
    </citation>
    <scope>NUCLEOTIDE SEQUENCE</scope>
</reference>
<sequence>MLSIKGACSNARLRFNSGCVEKSIQEPCRMCALAKAELERRIEKATYSDYSTGTEELPSLDDVPQDWDSRHPMWNRENLERPDWQLRTSKARTKAHRAYAAWPCAD</sequence>